<protein>
    <submittedName>
        <fullName evidence="5">Uncharacterized protein</fullName>
    </submittedName>
</protein>
<dbReference type="Gene3D" id="1.25.10.10">
    <property type="entry name" value="Leucine-rich Repeat Variant"/>
    <property type="match status" value="1"/>
</dbReference>
<dbReference type="PANTHER" id="PTHR23316">
    <property type="entry name" value="IMPORTIN ALPHA"/>
    <property type="match status" value="1"/>
</dbReference>
<dbReference type="InterPro" id="IPR016024">
    <property type="entry name" value="ARM-type_fold"/>
</dbReference>
<dbReference type="AlphaFoldDB" id="A0A2H5QUE7"/>
<comment type="caution">
    <text evidence="5">The sequence shown here is derived from an EMBL/GenBank/DDBJ whole genome shotgun (WGS) entry which is preliminary data.</text>
</comment>
<dbReference type="STRING" id="55188.A0A2H5QUE7"/>
<evidence type="ECO:0000313" key="5">
    <source>
        <dbReference type="EMBL" id="GAY68247.1"/>
    </source>
</evidence>
<evidence type="ECO:0000313" key="6">
    <source>
        <dbReference type="Proteomes" id="UP000236630"/>
    </source>
</evidence>
<organism evidence="5 6">
    <name type="scientific">Citrus unshiu</name>
    <name type="common">Satsuma mandarin</name>
    <name type="synonym">Citrus nobilis var. unshiu</name>
    <dbReference type="NCBI Taxonomy" id="55188"/>
    <lineage>
        <taxon>Eukaryota</taxon>
        <taxon>Viridiplantae</taxon>
        <taxon>Streptophyta</taxon>
        <taxon>Embryophyta</taxon>
        <taxon>Tracheophyta</taxon>
        <taxon>Spermatophyta</taxon>
        <taxon>Magnoliopsida</taxon>
        <taxon>eudicotyledons</taxon>
        <taxon>Gunneridae</taxon>
        <taxon>Pentapetalae</taxon>
        <taxon>rosids</taxon>
        <taxon>malvids</taxon>
        <taxon>Sapindales</taxon>
        <taxon>Rutaceae</taxon>
        <taxon>Aurantioideae</taxon>
        <taxon>Citrus</taxon>
    </lineage>
</organism>
<keyword evidence="3" id="KW-0677">Repeat</keyword>
<dbReference type="Proteomes" id="UP000236630">
    <property type="component" value="Unassembled WGS sequence"/>
</dbReference>
<dbReference type="InterPro" id="IPR000225">
    <property type="entry name" value="Armadillo"/>
</dbReference>
<comment type="similarity">
    <text evidence="1">Belongs to the importin alpha family.</text>
</comment>
<dbReference type="SUPFAM" id="SSF48371">
    <property type="entry name" value="ARM repeat"/>
    <property type="match status" value="1"/>
</dbReference>
<dbReference type="InterPro" id="IPR011989">
    <property type="entry name" value="ARM-like"/>
</dbReference>
<sequence length="181" mass="20126">MSASRAVLAWDNVLVTHLDAVILWLWLEGNFDFLPALPVLAQLIRSNDKRFLDGCLLGTLPIFLDGTNGNSKALIEARCLPRLVELLGHRSPLVLTAALRYGNIVMERFQTLCIINWWCTAVPFGPYAGLFQISDVETGNRFRALIGAGLIGPLHLLQNAEFDIKKRGCMAISNCHLSWHS</sequence>
<evidence type="ECO:0000256" key="3">
    <source>
        <dbReference type="ARBA" id="ARBA00022737"/>
    </source>
</evidence>
<evidence type="ECO:0000256" key="4">
    <source>
        <dbReference type="ARBA" id="ARBA00022927"/>
    </source>
</evidence>
<dbReference type="GO" id="GO:0015031">
    <property type="term" value="P:protein transport"/>
    <property type="evidence" value="ECO:0007669"/>
    <property type="project" value="UniProtKB-KW"/>
</dbReference>
<accession>A0A2H5QUE7</accession>
<name>A0A2H5QUE7_CITUN</name>
<evidence type="ECO:0000256" key="1">
    <source>
        <dbReference type="ARBA" id="ARBA00010394"/>
    </source>
</evidence>
<keyword evidence="6" id="KW-1185">Reference proteome</keyword>
<dbReference type="EMBL" id="BDQV01000841">
    <property type="protein sequence ID" value="GAY68247.1"/>
    <property type="molecule type" value="Genomic_DNA"/>
</dbReference>
<evidence type="ECO:0000256" key="2">
    <source>
        <dbReference type="ARBA" id="ARBA00022448"/>
    </source>
</evidence>
<keyword evidence="2" id="KW-0813">Transport</keyword>
<keyword evidence="4" id="KW-0653">Protein transport</keyword>
<gene>
    <name evidence="5" type="ORF">CUMW_262630</name>
</gene>
<proteinExistence type="inferred from homology"/>
<dbReference type="Pfam" id="PF00514">
    <property type="entry name" value="Arm"/>
    <property type="match status" value="1"/>
</dbReference>
<reference evidence="5 6" key="1">
    <citation type="journal article" date="2017" name="Front. Genet.">
        <title>Draft sequencing of the heterozygous diploid genome of Satsuma (Citrus unshiu Marc.) using a hybrid assembly approach.</title>
        <authorList>
            <person name="Shimizu T."/>
            <person name="Tanizawa Y."/>
            <person name="Mochizuki T."/>
            <person name="Nagasaki H."/>
            <person name="Yoshioka T."/>
            <person name="Toyoda A."/>
            <person name="Fujiyama A."/>
            <person name="Kaminuma E."/>
            <person name="Nakamura Y."/>
        </authorList>
    </citation>
    <scope>NUCLEOTIDE SEQUENCE [LARGE SCALE GENOMIC DNA]</scope>
    <source>
        <strain evidence="6">cv. Miyagawa wase</strain>
    </source>
</reference>